<feature type="domain" description="Tetrapyrrole biosynthesis uroporphyrinogen III synthase" evidence="1">
    <location>
        <begin position="23"/>
        <end position="214"/>
    </location>
</feature>
<gene>
    <name evidence="2" type="ORF">SAMN05421795_106117</name>
</gene>
<accession>A0A1N7MAD4</accession>
<evidence type="ECO:0000259" key="1">
    <source>
        <dbReference type="Pfam" id="PF02602"/>
    </source>
</evidence>
<evidence type="ECO:0000313" key="3">
    <source>
        <dbReference type="Proteomes" id="UP000186098"/>
    </source>
</evidence>
<keyword evidence="3" id="KW-1185">Reference proteome</keyword>
<evidence type="ECO:0000313" key="2">
    <source>
        <dbReference type="EMBL" id="SIS82939.1"/>
    </source>
</evidence>
<protein>
    <submittedName>
        <fullName evidence="2">Uroporphyrinogen-III synthase</fullName>
    </submittedName>
</protein>
<dbReference type="Gene3D" id="3.40.50.10090">
    <property type="match status" value="2"/>
</dbReference>
<dbReference type="GO" id="GO:0004852">
    <property type="term" value="F:uroporphyrinogen-III synthase activity"/>
    <property type="evidence" value="ECO:0007669"/>
    <property type="project" value="InterPro"/>
</dbReference>
<dbReference type="InterPro" id="IPR003754">
    <property type="entry name" value="4pyrrol_synth_uPrphyn_synth"/>
</dbReference>
<dbReference type="AlphaFoldDB" id="A0A1N7MAD4"/>
<dbReference type="GO" id="GO:0033014">
    <property type="term" value="P:tetrapyrrole biosynthetic process"/>
    <property type="evidence" value="ECO:0007669"/>
    <property type="project" value="InterPro"/>
</dbReference>
<dbReference type="SUPFAM" id="SSF69618">
    <property type="entry name" value="HemD-like"/>
    <property type="match status" value="1"/>
</dbReference>
<sequence>MRPILLLTRPAPAARRFARDLGAEAAGFEVIVSPLQEIVALPAEIPPAPEVILTSEAAVGPFVARSPAAGRRAWCVGGRTARAAEAAGFAVTVGPGDGAGLAQAILDSGADGPFVHARGRHVAADVAQMLRAAGRVADEAVVYDQVALPLADDACAALAGAVPVLVPLFSPRSAALFVTAAAGAVAPVHLVAISAAVARAAAPLGLPVERAAAPDGAAMLAACRNAMAALVSPASGIGAPE</sequence>
<dbReference type="Pfam" id="PF02602">
    <property type="entry name" value="HEM4"/>
    <property type="match status" value="1"/>
</dbReference>
<name>A0A1N7MAD4_9RHOB</name>
<dbReference type="OrthoDB" id="7204250at2"/>
<dbReference type="EMBL" id="FTOM01000006">
    <property type="protein sequence ID" value="SIS82939.1"/>
    <property type="molecule type" value="Genomic_DNA"/>
</dbReference>
<organism evidence="2 3">
    <name type="scientific">Phaeovulum vinaykumarii</name>
    <dbReference type="NCBI Taxonomy" id="407234"/>
    <lineage>
        <taxon>Bacteria</taxon>
        <taxon>Pseudomonadati</taxon>
        <taxon>Pseudomonadota</taxon>
        <taxon>Alphaproteobacteria</taxon>
        <taxon>Rhodobacterales</taxon>
        <taxon>Paracoccaceae</taxon>
        <taxon>Phaeovulum</taxon>
    </lineage>
</organism>
<dbReference type="STRING" id="407234.SAMN05421795_106117"/>
<reference evidence="3" key="1">
    <citation type="submission" date="2017-01" db="EMBL/GenBank/DDBJ databases">
        <authorList>
            <person name="Varghese N."/>
            <person name="Submissions S."/>
        </authorList>
    </citation>
    <scope>NUCLEOTIDE SEQUENCE [LARGE SCALE GENOMIC DNA]</scope>
    <source>
        <strain evidence="3">DSM 18714</strain>
    </source>
</reference>
<proteinExistence type="predicted"/>
<dbReference type="InterPro" id="IPR036108">
    <property type="entry name" value="4pyrrol_syn_uPrphyn_synt_sf"/>
</dbReference>
<dbReference type="Proteomes" id="UP000186098">
    <property type="component" value="Unassembled WGS sequence"/>
</dbReference>
<dbReference type="RefSeq" id="WP_076366503.1">
    <property type="nucleotide sequence ID" value="NZ_FTOM01000006.1"/>
</dbReference>